<evidence type="ECO:0000256" key="1">
    <source>
        <dbReference type="SAM" id="MobiDB-lite"/>
    </source>
</evidence>
<dbReference type="eggNOG" id="ENOG502QWAW">
    <property type="taxonomic scope" value="Eukaryota"/>
</dbReference>
<dbReference type="PANTHER" id="PTHR33524">
    <property type="entry name" value="C5ORF35"/>
    <property type="match status" value="1"/>
</dbReference>
<accession>D8QSL4</accession>
<dbReference type="FunCoup" id="D8QSL4">
    <property type="interactions" value="1045"/>
</dbReference>
<dbReference type="InterPro" id="IPR040415">
    <property type="entry name" value="SETD9"/>
</dbReference>
<dbReference type="Proteomes" id="UP000001514">
    <property type="component" value="Unassembled WGS sequence"/>
</dbReference>
<protein>
    <recommendedName>
        <fullName evidence="4">SET domain-containing protein</fullName>
    </recommendedName>
</protein>
<evidence type="ECO:0000313" key="3">
    <source>
        <dbReference type="Proteomes" id="UP000001514"/>
    </source>
</evidence>
<dbReference type="EMBL" id="GL377566">
    <property type="protein sequence ID" value="EFJ37458.1"/>
    <property type="molecule type" value="Genomic_DNA"/>
</dbReference>
<name>D8QSL4_SELML</name>
<evidence type="ECO:0000313" key="2">
    <source>
        <dbReference type="EMBL" id="EFJ37458.1"/>
    </source>
</evidence>
<dbReference type="HOGENOM" id="CLU_058717_0_0_1"/>
<dbReference type="InParanoid" id="D8QSL4"/>
<dbReference type="CDD" id="cd10537">
    <property type="entry name" value="SET_SETD9"/>
    <property type="match status" value="1"/>
</dbReference>
<dbReference type="PANTHER" id="PTHR33524:SF1">
    <property type="entry name" value="SET DOMAIN-CONTAINING PROTEIN"/>
    <property type="match status" value="1"/>
</dbReference>
<organism evidence="3">
    <name type="scientific">Selaginella moellendorffii</name>
    <name type="common">Spikemoss</name>
    <dbReference type="NCBI Taxonomy" id="88036"/>
    <lineage>
        <taxon>Eukaryota</taxon>
        <taxon>Viridiplantae</taxon>
        <taxon>Streptophyta</taxon>
        <taxon>Embryophyta</taxon>
        <taxon>Tracheophyta</taxon>
        <taxon>Lycopodiopsida</taxon>
        <taxon>Selaginellales</taxon>
        <taxon>Selaginellaceae</taxon>
        <taxon>Selaginella</taxon>
    </lineage>
</organism>
<dbReference type="AlphaFoldDB" id="D8QSL4"/>
<dbReference type="OMA" id="MDPNVMV"/>
<feature type="region of interest" description="Disordered" evidence="1">
    <location>
        <begin position="224"/>
        <end position="263"/>
    </location>
</feature>
<evidence type="ECO:0008006" key="4">
    <source>
        <dbReference type="Google" id="ProtNLM"/>
    </source>
</evidence>
<feature type="compositionally biased region" description="Basic and acidic residues" evidence="1">
    <location>
        <begin position="242"/>
        <end position="259"/>
    </location>
</feature>
<sequence length="407" mass="46424">MQLWDGFLTAKSKIVVPDYRKVQKEIDISRLFLLTSYRRLDSSATDEDLDRIEQLGRTVPFPDQEHQVQENIHDQVRNISRALDTIFLAGCERKKSLEEGFKRPSGLAFAVTKSKPDIEVQKLLGPPATASLGKYDIDEALKNQLGFSLHLKDSEVPGHNAGQGLFLEGIARTGTVVALYPGVIYSPAKYWYIPGYPKLDNPYLVSRYEGYVIDGKSWGKGGTSREFWDGYDEPEEKEEDLEDRKEEQGEEAMVDKASEGEAASQVIERRNPLALAHFVNHPPKGQLPNVMICPYDFPEHEEDMRPYIPNLRFEDDTVKNMERRGKSWSKVPLPEVLSAKDRDPTYLRGLVLVTTRNVCNEELLLNYRLSNPKTKPEWYHPVDEAEERRRWANQDGRRLASQDGSAG</sequence>
<feature type="compositionally biased region" description="Acidic residues" evidence="1">
    <location>
        <begin position="229"/>
        <end position="241"/>
    </location>
</feature>
<dbReference type="Gramene" id="EFJ37458">
    <property type="protein sequence ID" value="EFJ37458"/>
    <property type="gene ID" value="SELMODRAFT_77390"/>
</dbReference>
<keyword evidence="3" id="KW-1185">Reference proteome</keyword>
<reference evidence="2 3" key="1">
    <citation type="journal article" date="2011" name="Science">
        <title>The Selaginella genome identifies genetic changes associated with the evolution of vascular plants.</title>
        <authorList>
            <person name="Banks J.A."/>
            <person name="Nishiyama T."/>
            <person name="Hasebe M."/>
            <person name="Bowman J.L."/>
            <person name="Gribskov M."/>
            <person name="dePamphilis C."/>
            <person name="Albert V.A."/>
            <person name="Aono N."/>
            <person name="Aoyama T."/>
            <person name="Ambrose B.A."/>
            <person name="Ashton N.W."/>
            <person name="Axtell M.J."/>
            <person name="Barker E."/>
            <person name="Barker M.S."/>
            <person name="Bennetzen J.L."/>
            <person name="Bonawitz N.D."/>
            <person name="Chapple C."/>
            <person name="Cheng C."/>
            <person name="Correa L.G."/>
            <person name="Dacre M."/>
            <person name="DeBarry J."/>
            <person name="Dreyer I."/>
            <person name="Elias M."/>
            <person name="Engstrom E.M."/>
            <person name="Estelle M."/>
            <person name="Feng L."/>
            <person name="Finet C."/>
            <person name="Floyd S.K."/>
            <person name="Frommer W.B."/>
            <person name="Fujita T."/>
            <person name="Gramzow L."/>
            <person name="Gutensohn M."/>
            <person name="Harholt J."/>
            <person name="Hattori M."/>
            <person name="Heyl A."/>
            <person name="Hirai T."/>
            <person name="Hiwatashi Y."/>
            <person name="Ishikawa M."/>
            <person name="Iwata M."/>
            <person name="Karol K.G."/>
            <person name="Koehler B."/>
            <person name="Kolukisaoglu U."/>
            <person name="Kubo M."/>
            <person name="Kurata T."/>
            <person name="Lalonde S."/>
            <person name="Li K."/>
            <person name="Li Y."/>
            <person name="Litt A."/>
            <person name="Lyons E."/>
            <person name="Manning G."/>
            <person name="Maruyama T."/>
            <person name="Michael T.P."/>
            <person name="Mikami K."/>
            <person name="Miyazaki S."/>
            <person name="Morinaga S."/>
            <person name="Murata T."/>
            <person name="Mueller-Roeber B."/>
            <person name="Nelson D.R."/>
            <person name="Obara M."/>
            <person name="Oguri Y."/>
            <person name="Olmstead R.G."/>
            <person name="Onodera N."/>
            <person name="Petersen B.L."/>
            <person name="Pils B."/>
            <person name="Prigge M."/>
            <person name="Rensing S.A."/>
            <person name="Riano-Pachon D.M."/>
            <person name="Roberts A.W."/>
            <person name="Sato Y."/>
            <person name="Scheller H.V."/>
            <person name="Schulz B."/>
            <person name="Schulz C."/>
            <person name="Shakirov E.V."/>
            <person name="Shibagaki N."/>
            <person name="Shinohara N."/>
            <person name="Shippen D.E."/>
            <person name="Soerensen I."/>
            <person name="Sotooka R."/>
            <person name="Sugimoto N."/>
            <person name="Sugita M."/>
            <person name="Sumikawa N."/>
            <person name="Tanurdzic M."/>
            <person name="Theissen G."/>
            <person name="Ulvskov P."/>
            <person name="Wakazuki S."/>
            <person name="Weng J.K."/>
            <person name="Willats W.W."/>
            <person name="Wipf D."/>
            <person name="Wolf P.G."/>
            <person name="Yang L."/>
            <person name="Zimmer A.D."/>
            <person name="Zhu Q."/>
            <person name="Mitros T."/>
            <person name="Hellsten U."/>
            <person name="Loque D."/>
            <person name="Otillar R."/>
            <person name="Salamov A."/>
            <person name="Schmutz J."/>
            <person name="Shapiro H."/>
            <person name="Lindquist E."/>
            <person name="Lucas S."/>
            <person name="Rokhsar D."/>
            <person name="Grigoriev I.V."/>
        </authorList>
    </citation>
    <scope>NUCLEOTIDE SEQUENCE [LARGE SCALE GENOMIC DNA]</scope>
</reference>
<gene>
    <name evidence="2" type="ORF">SELMODRAFT_77390</name>
</gene>
<proteinExistence type="predicted"/>
<dbReference type="KEGG" id="smo:SELMODRAFT_77390"/>